<evidence type="ECO:0000256" key="1">
    <source>
        <dbReference type="ARBA" id="ARBA00004613"/>
    </source>
</evidence>
<proteinExistence type="predicted"/>
<dbReference type="PROSITE" id="PS51162">
    <property type="entry name" value="THYROGLOBULIN_1_2"/>
    <property type="match status" value="2"/>
</dbReference>
<feature type="chain" id="PRO_5029013563" evidence="10">
    <location>
        <begin position="26"/>
        <end position="582"/>
    </location>
</feature>
<name>A0A7E4W957_PANRE</name>
<feature type="compositionally biased region" description="Polar residues" evidence="9">
    <location>
        <begin position="233"/>
        <end position="248"/>
    </location>
</feature>
<dbReference type="PROSITE" id="PS00018">
    <property type="entry name" value="EF_HAND_1"/>
    <property type="match status" value="4"/>
</dbReference>
<keyword evidence="2" id="KW-0964">Secreted</keyword>
<dbReference type="CDD" id="cd16234">
    <property type="entry name" value="EFh_SPARC_SMOC"/>
    <property type="match status" value="1"/>
</dbReference>
<reference evidence="13" key="1">
    <citation type="journal article" date="2013" name="Genetics">
        <title>The draft genome and transcriptome of Panagrellus redivivus are shaped by the harsh demands of a free-living lifestyle.</title>
        <authorList>
            <person name="Srinivasan J."/>
            <person name="Dillman A.R."/>
            <person name="Macchietto M.G."/>
            <person name="Heikkinen L."/>
            <person name="Lakso M."/>
            <person name="Fracchia K.M."/>
            <person name="Antoshechkin I."/>
            <person name="Mortazavi A."/>
            <person name="Wong G."/>
            <person name="Sternberg P.W."/>
        </authorList>
    </citation>
    <scope>NUCLEOTIDE SEQUENCE [LARGE SCALE GENOMIC DNA]</scope>
    <source>
        <strain evidence="13">MT8872</strain>
    </source>
</reference>
<dbReference type="SUPFAM" id="SSF47473">
    <property type="entry name" value="EF-hand"/>
    <property type="match status" value="2"/>
</dbReference>
<evidence type="ECO:0000256" key="4">
    <source>
        <dbReference type="ARBA" id="ARBA00022737"/>
    </source>
</evidence>
<dbReference type="InterPro" id="IPR019577">
    <property type="entry name" value="SPARC/Testican_Ca-bd-dom"/>
</dbReference>
<dbReference type="Gene3D" id="4.10.800.10">
    <property type="entry name" value="Thyroglobulin type-1"/>
    <property type="match status" value="2"/>
</dbReference>
<feature type="domain" description="Thyroglobulin type-1" evidence="11">
    <location>
        <begin position="100"/>
        <end position="173"/>
    </location>
</feature>
<evidence type="ECO:0000256" key="3">
    <source>
        <dbReference type="ARBA" id="ARBA00022729"/>
    </source>
</evidence>
<keyword evidence="5" id="KW-0106">Calcium</keyword>
<dbReference type="SMART" id="SM00211">
    <property type="entry name" value="TY"/>
    <property type="match status" value="2"/>
</dbReference>
<dbReference type="InterPro" id="IPR000716">
    <property type="entry name" value="Thyroglobulin_1"/>
</dbReference>
<evidence type="ECO:0000313" key="13">
    <source>
        <dbReference type="Proteomes" id="UP000492821"/>
    </source>
</evidence>
<keyword evidence="7" id="KW-0325">Glycoprotein</keyword>
<protein>
    <submittedName>
        <fullName evidence="14">Thyroglobulin type-1 domain-containing protein</fullName>
    </submittedName>
</protein>
<evidence type="ECO:0000256" key="2">
    <source>
        <dbReference type="ARBA" id="ARBA00022525"/>
    </source>
</evidence>
<dbReference type="Proteomes" id="UP000492821">
    <property type="component" value="Unassembled WGS sequence"/>
</dbReference>
<dbReference type="CDD" id="cd00191">
    <property type="entry name" value="TY"/>
    <property type="match status" value="2"/>
</dbReference>
<dbReference type="WBParaSite" id="Pan_g7729.t1">
    <property type="protein sequence ID" value="Pan_g7729.t1"/>
    <property type="gene ID" value="Pan_g7729"/>
</dbReference>
<dbReference type="InterPro" id="IPR018247">
    <property type="entry name" value="EF_Hand_1_Ca_BS"/>
</dbReference>
<dbReference type="PROSITE" id="PS51465">
    <property type="entry name" value="KAZAL_2"/>
    <property type="match status" value="1"/>
</dbReference>
<dbReference type="InterPro" id="IPR051950">
    <property type="entry name" value="Dev_reg/Prot_inhib"/>
</dbReference>
<dbReference type="GO" id="GO:0005615">
    <property type="term" value="C:extracellular space"/>
    <property type="evidence" value="ECO:0007669"/>
    <property type="project" value="TreeGrafter"/>
</dbReference>
<feature type="signal peptide" evidence="10">
    <location>
        <begin position="1"/>
        <end position="25"/>
    </location>
</feature>
<dbReference type="SMART" id="SM00280">
    <property type="entry name" value="KAZAL"/>
    <property type="match status" value="1"/>
</dbReference>
<feature type="region of interest" description="Disordered" evidence="9">
    <location>
        <begin position="233"/>
        <end position="257"/>
    </location>
</feature>
<evidence type="ECO:0000256" key="5">
    <source>
        <dbReference type="ARBA" id="ARBA00022837"/>
    </source>
</evidence>
<keyword evidence="6 8" id="KW-1015">Disulfide bond</keyword>
<dbReference type="Pfam" id="PF00086">
    <property type="entry name" value="Thyroglobulin_1"/>
    <property type="match status" value="2"/>
</dbReference>
<dbReference type="GO" id="GO:0005509">
    <property type="term" value="F:calcium ion binding"/>
    <property type="evidence" value="ECO:0007669"/>
    <property type="project" value="InterPro"/>
</dbReference>
<evidence type="ECO:0000256" key="10">
    <source>
        <dbReference type="SAM" id="SignalP"/>
    </source>
</evidence>
<evidence type="ECO:0000256" key="8">
    <source>
        <dbReference type="PROSITE-ProRule" id="PRU00500"/>
    </source>
</evidence>
<feature type="disulfide bond" evidence="8">
    <location>
        <begin position="141"/>
        <end position="148"/>
    </location>
</feature>
<dbReference type="Pfam" id="PF07648">
    <property type="entry name" value="Kazal_2"/>
    <property type="match status" value="1"/>
</dbReference>
<reference evidence="14" key="2">
    <citation type="submission" date="2020-10" db="UniProtKB">
        <authorList>
            <consortium name="WormBaseParasite"/>
        </authorList>
    </citation>
    <scope>IDENTIFICATION</scope>
</reference>
<comment type="caution">
    <text evidence="8">Lacks conserved residue(s) required for the propagation of feature annotation.</text>
</comment>
<dbReference type="Gene3D" id="3.30.60.30">
    <property type="match status" value="1"/>
</dbReference>
<dbReference type="Pfam" id="PF10591">
    <property type="entry name" value="SPARC_Ca_bdg"/>
    <property type="match status" value="2"/>
</dbReference>
<organism evidence="13 14">
    <name type="scientific">Panagrellus redivivus</name>
    <name type="common">Microworm</name>
    <dbReference type="NCBI Taxonomy" id="6233"/>
    <lineage>
        <taxon>Eukaryota</taxon>
        <taxon>Metazoa</taxon>
        <taxon>Ecdysozoa</taxon>
        <taxon>Nematoda</taxon>
        <taxon>Chromadorea</taxon>
        <taxon>Rhabditida</taxon>
        <taxon>Tylenchina</taxon>
        <taxon>Panagrolaimomorpha</taxon>
        <taxon>Panagrolaimoidea</taxon>
        <taxon>Panagrolaimidae</taxon>
        <taxon>Panagrellus</taxon>
    </lineage>
</organism>
<feature type="region of interest" description="Disordered" evidence="9">
    <location>
        <begin position="28"/>
        <end position="48"/>
    </location>
</feature>
<keyword evidence="4" id="KW-0677">Repeat</keyword>
<sequence length="582" mass="64348">MVKVYQHLARMLLILGVAIVGGSGAAPVGASTSSEVTSQGRRDNSSERCKPDTVCSEKDLHGVQICGTNGKTYANPCELRVAACLGVPVQMHGIGECLLSERCRLERDFQLARIAENATLYVNEFIPECDATSGLYTSIQCHMAIGYCWCSTIKGIAISGTSVSIDSGDRPDCTEHEHRSLSPIHVDATGSITHHPDDIKGTAASECSAADRIQFNSGLLEVFGKAYLNTLKNTNDTESTDEPNTVNIGNEEDSKKTNDVTQKQLIVWKFAQLDIDNNGRLTPAELEDEHRLTLRIVGPKACGRSFGDYCDKNSDKLIDLQEWTNCLDSELGPAIRYRSHIDLSNLGPPKLNLNMKKPPFTIGRGGAVTANTPGCSSERDRIQRETDKAYLATMFVPSCSKKYPRLYEQMQCHLKVGHRLCWCVDAVTGAPSDSGIVKSAEECVAATSRAKQTPVTIKGCASGQELIFYRRLFSLFSREMRKESPSTPGQKRRKPAVAKWKFVQLDANHDGVIDKTEWKGLRAKTRSLKEVKKCGRNFLRSCDQDRDRKITKKEWMACTVHAFKYAKSNQANPFLTLLKPLD</sequence>
<evidence type="ECO:0000259" key="11">
    <source>
        <dbReference type="PROSITE" id="PS51162"/>
    </source>
</evidence>
<dbReference type="AlphaFoldDB" id="A0A7E4W957"/>
<feature type="domain" description="Thyroglobulin type-1" evidence="11">
    <location>
        <begin position="372"/>
        <end position="443"/>
    </location>
</feature>
<evidence type="ECO:0000313" key="14">
    <source>
        <dbReference type="WBParaSite" id="Pan_g7729.t1"/>
    </source>
</evidence>
<comment type="subcellular location">
    <subcellularLocation>
        <location evidence="1">Secreted</location>
    </subcellularLocation>
</comment>
<dbReference type="PANTHER" id="PTHR12352">
    <property type="entry name" value="SECRETED MODULAR CALCIUM-BINDING PROTEIN"/>
    <property type="match status" value="1"/>
</dbReference>
<evidence type="ECO:0000256" key="7">
    <source>
        <dbReference type="ARBA" id="ARBA00023180"/>
    </source>
</evidence>
<dbReference type="SUPFAM" id="SSF57610">
    <property type="entry name" value="Thyroglobulin type-1 domain"/>
    <property type="match status" value="2"/>
</dbReference>
<dbReference type="Gene3D" id="1.10.238.10">
    <property type="entry name" value="EF-hand"/>
    <property type="match status" value="2"/>
</dbReference>
<accession>A0A7E4W957</accession>
<dbReference type="PANTHER" id="PTHR12352:SF3">
    <property type="entry name" value="NIDOGEN-2"/>
    <property type="match status" value="1"/>
</dbReference>
<evidence type="ECO:0000259" key="12">
    <source>
        <dbReference type="PROSITE" id="PS51465"/>
    </source>
</evidence>
<keyword evidence="3 10" id="KW-0732">Signal</keyword>
<dbReference type="InterPro" id="IPR036857">
    <property type="entry name" value="Thyroglobulin_1_sf"/>
</dbReference>
<keyword evidence="13" id="KW-1185">Reference proteome</keyword>
<dbReference type="CDD" id="cd00104">
    <property type="entry name" value="KAZAL_FS"/>
    <property type="match status" value="1"/>
</dbReference>
<feature type="disulfide bond" evidence="8">
    <location>
        <begin position="423"/>
        <end position="443"/>
    </location>
</feature>
<dbReference type="InterPro" id="IPR011992">
    <property type="entry name" value="EF-hand-dom_pair"/>
</dbReference>
<evidence type="ECO:0000256" key="9">
    <source>
        <dbReference type="SAM" id="MobiDB-lite"/>
    </source>
</evidence>
<dbReference type="InterPro" id="IPR002350">
    <property type="entry name" value="Kazal_dom"/>
</dbReference>
<evidence type="ECO:0000256" key="6">
    <source>
        <dbReference type="ARBA" id="ARBA00023157"/>
    </source>
</evidence>
<feature type="domain" description="Kazal-like" evidence="12">
    <location>
        <begin position="43"/>
        <end position="99"/>
    </location>
</feature>